<accession>A0ACD3BCJ0</accession>
<reference evidence="1 2" key="1">
    <citation type="journal article" date="2019" name="Nat. Ecol. Evol.">
        <title>Megaphylogeny resolves global patterns of mushroom evolution.</title>
        <authorList>
            <person name="Varga T."/>
            <person name="Krizsan K."/>
            <person name="Foldi C."/>
            <person name="Dima B."/>
            <person name="Sanchez-Garcia M."/>
            <person name="Sanchez-Ramirez S."/>
            <person name="Szollosi G.J."/>
            <person name="Szarkandi J.G."/>
            <person name="Papp V."/>
            <person name="Albert L."/>
            <person name="Andreopoulos W."/>
            <person name="Angelini C."/>
            <person name="Antonin V."/>
            <person name="Barry K.W."/>
            <person name="Bougher N.L."/>
            <person name="Buchanan P."/>
            <person name="Buyck B."/>
            <person name="Bense V."/>
            <person name="Catcheside P."/>
            <person name="Chovatia M."/>
            <person name="Cooper J."/>
            <person name="Damon W."/>
            <person name="Desjardin D."/>
            <person name="Finy P."/>
            <person name="Geml J."/>
            <person name="Haridas S."/>
            <person name="Hughes K."/>
            <person name="Justo A."/>
            <person name="Karasinski D."/>
            <person name="Kautmanova I."/>
            <person name="Kiss B."/>
            <person name="Kocsube S."/>
            <person name="Kotiranta H."/>
            <person name="LaButti K.M."/>
            <person name="Lechner B.E."/>
            <person name="Liimatainen K."/>
            <person name="Lipzen A."/>
            <person name="Lukacs Z."/>
            <person name="Mihaltcheva S."/>
            <person name="Morgado L.N."/>
            <person name="Niskanen T."/>
            <person name="Noordeloos M.E."/>
            <person name="Ohm R.A."/>
            <person name="Ortiz-Santana B."/>
            <person name="Ovrebo C."/>
            <person name="Racz N."/>
            <person name="Riley R."/>
            <person name="Savchenko A."/>
            <person name="Shiryaev A."/>
            <person name="Soop K."/>
            <person name="Spirin V."/>
            <person name="Szebenyi C."/>
            <person name="Tomsovsky M."/>
            <person name="Tulloss R.E."/>
            <person name="Uehling J."/>
            <person name="Grigoriev I.V."/>
            <person name="Vagvolgyi C."/>
            <person name="Papp T."/>
            <person name="Martin F.M."/>
            <person name="Miettinen O."/>
            <person name="Hibbett D.S."/>
            <person name="Nagy L.G."/>
        </authorList>
    </citation>
    <scope>NUCLEOTIDE SEQUENCE [LARGE SCALE GENOMIC DNA]</scope>
    <source>
        <strain evidence="1 2">NL-1719</strain>
    </source>
</reference>
<proteinExistence type="predicted"/>
<gene>
    <name evidence="1" type="ORF">BDN72DRAFT_513902</name>
</gene>
<protein>
    <submittedName>
        <fullName evidence="1">Uncharacterized protein</fullName>
    </submittedName>
</protein>
<evidence type="ECO:0000313" key="1">
    <source>
        <dbReference type="EMBL" id="TFK75359.1"/>
    </source>
</evidence>
<dbReference type="EMBL" id="ML208263">
    <property type="protein sequence ID" value="TFK75359.1"/>
    <property type="molecule type" value="Genomic_DNA"/>
</dbReference>
<organism evidence="1 2">
    <name type="scientific">Pluteus cervinus</name>
    <dbReference type="NCBI Taxonomy" id="181527"/>
    <lineage>
        <taxon>Eukaryota</taxon>
        <taxon>Fungi</taxon>
        <taxon>Dikarya</taxon>
        <taxon>Basidiomycota</taxon>
        <taxon>Agaricomycotina</taxon>
        <taxon>Agaricomycetes</taxon>
        <taxon>Agaricomycetidae</taxon>
        <taxon>Agaricales</taxon>
        <taxon>Pluteineae</taxon>
        <taxon>Pluteaceae</taxon>
        <taxon>Pluteus</taxon>
    </lineage>
</organism>
<name>A0ACD3BCJ0_9AGAR</name>
<dbReference type="Proteomes" id="UP000308600">
    <property type="component" value="Unassembled WGS sequence"/>
</dbReference>
<sequence>MFWFGRSPSYYTAPPKTTPEFRMSISPSQPSLAVPFELHGAIQSEAWAQRVSDIARVGGQYSRPALEWVWIVLSIVLTLVVPLVLYQSINHYFAVTLHEGFTHQAKPRLVLFGIFVAVALVCFSPLVVWKFIGQITMNRMVTRWSASDRATSGLGAVPTIWKVSAPGILKTQSYLYITFPRNSTLSHFNNNTLLPSYFNVAPDEDGAYFYPYKREPGLPRMSVIGNVPLYLDAKRLSSQVPV</sequence>
<evidence type="ECO:0000313" key="2">
    <source>
        <dbReference type="Proteomes" id="UP000308600"/>
    </source>
</evidence>
<keyword evidence="2" id="KW-1185">Reference proteome</keyword>